<comment type="subcellular location">
    <subcellularLocation>
        <location evidence="1">Membrane</location>
        <topology evidence="1">Multi-pass membrane protein</topology>
    </subcellularLocation>
</comment>
<dbReference type="GO" id="GO:0016020">
    <property type="term" value="C:membrane"/>
    <property type="evidence" value="ECO:0007669"/>
    <property type="project" value="UniProtKB-SubCell"/>
</dbReference>
<dbReference type="AlphaFoldDB" id="A0A2V3VAU5"/>
<keyword evidence="4 6" id="KW-1133">Transmembrane helix</keyword>
<evidence type="ECO:0000313" key="8">
    <source>
        <dbReference type="Proteomes" id="UP000248014"/>
    </source>
</evidence>
<dbReference type="Proteomes" id="UP000248014">
    <property type="component" value="Unassembled WGS sequence"/>
</dbReference>
<feature type="transmembrane region" description="Helical" evidence="6">
    <location>
        <begin position="79"/>
        <end position="99"/>
    </location>
</feature>
<comment type="similarity">
    <text evidence="2">Belongs to the TspO/BZRP family.</text>
</comment>
<keyword evidence="8" id="KW-1185">Reference proteome</keyword>
<evidence type="ECO:0000313" key="7">
    <source>
        <dbReference type="EMBL" id="PXW77971.1"/>
    </source>
</evidence>
<dbReference type="InterPro" id="IPR038330">
    <property type="entry name" value="TspO/MBR-related_sf"/>
</dbReference>
<accession>A0A2V3VAU5</accession>
<evidence type="ECO:0000256" key="6">
    <source>
        <dbReference type="SAM" id="Phobius"/>
    </source>
</evidence>
<proteinExistence type="inferred from homology"/>
<evidence type="ECO:0000256" key="1">
    <source>
        <dbReference type="ARBA" id="ARBA00004141"/>
    </source>
</evidence>
<evidence type="ECO:0000256" key="5">
    <source>
        <dbReference type="ARBA" id="ARBA00023136"/>
    </source>
</evidence>
<organism evidence="7 8">
    <name type="scientific">Blastomonas natatoria</name>
    <dbReference type="NCBI Taxonomy" id="34015"/>
    <lineage>
        <taxon>Bacteria</taxon>
        <taxon>Pseudomonadati</taxon>
        <taxon>Pseudomonadota</taxon>
        <taxon>Alphaproteobacteria</taxon>
        <taxon>Sphingomonadales</taxon>
        <taxon>Sphingomonadaceae</taxon>
        <taxon>Blastomonas</taxon>
    </lineage>
</organism>
<keyword evidence="5 6" id="KW-0472">Membrane</keyword>
<evidence type="ECO:0000256" key="2">
    <source>
        <dbReference type="ARBA" id="ARBA00007524"/>
    </source>
</evidence>
<dbReference type="CDD" id="cd15904">
    <property type="entry name" value="TSPO_MBR"/>
    <property type="match status" value="1"/>
</dbReference>
<dbReference type="PIRSF" id="PIRSF005859">
    <property type="entry name" value="PBR"/>
    <property type="match status" value="1"/>
</dbReference>
<dbReference type="OrthoDB" id="9795496at2"/>
<keyword evidence="3 6" id="KW-0812">Transmembrane</keyword>
<feature type="transmembrane region" description="Helical" evidence="6">
    <location>
        <begin position="45"/>
        <end position="67"/>
    </location>
</feature>
<protein>
    <submittedName>
        <fullName evidence="7">TspO/MBR related protein</fullName>
    </submittedName>
</protein>
<dbReference type="InterPro" id="IPR004307">
    <property type="entry name" value="TspO_MBR"/>
</dbReference>
<dbReference type="EMBL" id="QJJM01000003">
    <property type="protein sequence ID" value="PXW77971.1"/>
    <property type="molecule type" value="Genomic_DNA"/>
</dbReference>
<dbReference type="Gene3D" id="1.20.1260.100">
    <property type="entry name" value="TspO/MBR protein"/>
    <property type="match status" value="1"/>
</dbReference>
<dbReference type="FunFam" id="1.20.1260.100:FF:000001">
    <property type="entry name" value="translocator protein 2"/>
    <property type="match status" value="1"/>
</dbReference>
<name>A0A2V3VAU5_9SPHN</name>
<feature type="transmembrane region" description="Helical" evidence="6">
    <location>
        <begin position="105"/>
        <end position="125"/>
    </location>
</feature>
<dbReference type="PANTHER" id="PTHR10057:SF0">
    <property type="entry name" value="TRANSLOCATOR PROTEIN"/>
    <property type="match status" value="1"/>
</dbReference>
<feature type="transmembrane region" description="Helical" evidence="6">
    <location>
        <begin position="132"/>
        <end position="153"/>
    </location>
</feature>
<reference evidence="7 8" key="1">
    <citation type="submission" date="2018-05" db="EMBL/GenBank/DDBJ databases">
        <title>Genomic Encyclopedia of Type Strains, Phase IV (KMG-IV): sequencing the most valuable type-strain genomes for metagenomic binning, comparative biology and taxonomic classification.</title>
        <authorList>
            <person name="Goeker M."/>
        </authorList>
    </citation>
    <scope>NUCLEOTIDE SEQUENCE [LARGE SCALE GENOMIC DNA]</scope>
    <source>
        <strain evidence="7 8">DSM 3183</strain>
    </source>
</reference>
<dbReference type="Pfam" id="PF03073">
    <property type="entry name" value="TspO_MBR"/>
    <property type="match status" value="1"/>
</dbReference>
<sequence>MHREGLLPVILAAMAALIVAAGGATITDLGPWYQGLRQPNWAPPGWLYGVAWTLIFALAAIASLAAWRAAPSVKARTNVIGLFAFNGFLNVLWSLLFFRVQRPDWALIEVALLWLSIAGLIVYCGRFSKLSALLLLPYIAWVSVAAALNYAIVQLNGPFG</sequence>
<evidence type="ECO:0000256" key="3">
    <source>
        <dbReference type="ARBA" id="ARBA00022692"/>
    </source>
</evidence>
<dbReference type="RefSeq" id="WP_110297797.1">
    <property type="nucleotide sequence ID" value="NZ_QJJM01000003.1"/>
</dbReference>
<dbReference type="GO" id="GO:0033013">
    <property type="term" value="P:tetrapyrrole metabolic process"/>
    <property type="evidence" value="ECO:0007669"/>
    <property type="project" value="UniProtKB-ARBA"/>
</dbReference>
<dbReference type="PANTHER" id="PTHR10057">
    <property type="entry name" value="PERIPHERAL-TYPE BENZODIAZEPINE RECEPTOR"/>
    <property type="match status" value="1"/>
</dbReference>
<gene>
    <name evidence="7" type="ORF">C7451_10376</name>
</gene>
<comment type="caution">
    <text evidence="7">The sequence shown here is derived from an EMBL/GenBank/DDBJ whole genome shotgun (WGS) entry which is preliminary data.</text>
</comment>
<evidence type="ECO:0000256" key="4">
    <source>
        <dbReference type="ARBA" id="ARBA00022989"/>
    </source>
</evidence>